<keyword evidence="7" id="KW-0690">Ribosome biogenesis</keyword>
<keyword evidence="7" id="KW-0963">Cytoplasm</keyword>
<accession>A0A7C5EQ16</accession>
<keyword evidence="5 7" id="KW-0378">Hydrolase</keyword>
<evidence type="ECO:0000256" key="7">
    <source>
        <dbReference type="HAMAP-Rule" id="MF_00009"/>
    </source>
</evidence>
<dbReference type="GO" id="GO:0008270">
    <property type="term" value="F:zinc ion binding"/>
    <property type="evidence" value="ECO:0007669"/>
    <property type="project" value="UniProtKB-UniRule"/>
</dbReference>
<dbReference type="GO" id="GO:0005737">
    <property type="term" value="C:cytoplasm"/>
    <property type="evidence" value="ECO:0007669"/>
    <property type="project" value="UniProtKB-SubCell"/>
</dbReference>
<dbReference type="SUPFAM" id="SSF55486">
    <property type="entry name" value="Metalloproteases ('zincins'), catalytic domain"/>
    <property type="match status" value="1"/>
</dbReference>
<evidence type="ECO:0000256" key="4">
    <source>
        <dbReference type="ARBA" id="ARBA00022759"/>
    </source>
</evidence>
<feature type="binding site" evidence="7">
    <location>
        <position position="131"/>
    </location>
    <ligand>
        <name>Zn(2+)</name>
        <dbReference type="ChEBI" id="CHEBI:29105"/>
        <note>catalytic</note>
    </ligand>
</feature>
<dbReference type="InterPro" id="IPR002036">
    <property type="entry name" value="YbeY"/>
</dbReference>
<dbReference type="PANTHER" id="PTHR46986">
    <property type="entry name" value="ENDORIBONUCLEASE YBEY, CHLOROPLASTIC"/>
    <property type="match status" value="1"/>
</dbReference>
<evidence type="ECO:0000256" key="1">
    <source>
        <dbReference type="ARBA" id="ARBA00010875"/>
    </source>
</evidence>
<dbReference type="GO" id="GO:0004521">
    <property type="term" value="F:RNA endonuclease activity"/>
    <property type="evidence" value="ECO:0007669"/>
    <property type="project" value="UniProtKB-UniRule"/>
</dbReference>
<keyword evidence="4 7" id="KW-0255">Endonuclease</keyword>
<dbReference type="EMBL" id="DTKJ01000055">
    <property type="protein sequence ID" value="HGZ12081.1"/>
    <property type="molecule type" value="Genomic_DNA"/>
</dbReference>
<comment type="caution">
    <text evidence="8">The sequence shown here is derived from an EMBL/GenBank/DDBJ whole genome shotgun (WGS) entry which is preliminary data.</text>
</comment>
<dbReference type="AlphaFoldDB" id="A0A7C5EQ16"/>
<feature type="binding site" evidence="7">
    <location>
        <position position="137"/>
    </location>
    <ligand>
        <name>Zn(2+)</name>
        <dbReference type="ChEBI" id="CHEBI:29105"/>
        <note>catalytic</note>
    </ligand>
</feature>
<dbReference type="InterPro" id="IPR023091">
    <property type="entry name" value="MetalPrtase_cat_dom_sf_prd"/>
</dbReference>
<keyword evidence="7" id="KW-0698">rRNA processing</keyword>
<name>A0A7C5EQ16_9BACT</name>
<evidence type="ECO:0000256" key="6">
    <source>
        <dbReference type="ARBA" id="ARBA00022833"/>
    </source>
</evidence>
<reference evidence="8" key="1">
    <citation type="journal article" date="2020" name="mSystems">
        <title>Genome- and Community-Level Interaction Insights into Carbon Utilization and Element Cycling Functions of Hydrothermarchaeota in Hydrothermal Sediment.</title>
        <authorList>
            <person name="Zhou Z."/>
            <person name="Liu Y."/>
            <person name="Xu W."/>
            <person name="Pan J."/>
            <person name="Luo Z.H."/>
            <person name="Li M."/>
        </authorList>
    </citation>
    <scope>NUCLEOTIDE SEQUENCE [LARGE SCALE GENOMIC DNA]</scope>
    <source>
        <strain evidence="8">SpSt-853</strain>
    </source>
</reference>
<dbReference type="Gene3D" id="3.40.390.30">
    <property type="entry name" value="Metalloproteases ('zincins'), catalytic domain"/>
    <property type="match status" value="1"/>
</dbReference>
<evidence type="ECO:0000256" key="3">
    <source>
        <dbReference type="ARBA" id="ARBA00022723"/>
    </source>
</evidence>
<keyword evidence="2 7" id="KW-0540">Nuclease</keyword>
<proteinExistence type="inferred from homology"/>
<organism evidence="8">
    <name type="scientific">Desulfobacca acetoxidans</name>
    <dbReference type="NCBI Taxonomy" id="60893"/>
    <lineage>
        <taxon>Bacteria</taxon>
        <taxon>Pseudomonadati</taxon>
        <taxon>Thermodesulfobacteriota</taxon>
        <taxon>Desulfobaccia</taxon>
        <taxon>Desulfobaccales</taxon>
        <taxon>Desulfobaccaceae</taxon>
        <taxon>Desulfobacca</taxon>
    </lineage>
</organism>
<dbReference type="GO" id="GO:0006364">
    <property type="term" value="P:rRNA processing"/>
    <property type="evidence" value="ECO:0007669"/>
    <property type="project" value="UniProtKB-UniRule"/>
</dbReference>
<sequence>MRIWISNRQRKTALNLWELREKITQILSALGWAEAELSVTLVGDRAMARLNRETFGRSGPTNVIAFPMDGRSPSLLPTPKTRDSGREDFPQPPLVLGEVVISLETTRREAAALGWPWEELLDFYLIHGILHLLGYDHDTPRAEEAMTAKTWELLNTVRGKGG</sequence>
<feature type="binding site" evidence="7">
    <location>
        <position position="127"/>
    </location>
    <ligand>
        <name>Zn(2+)</name>
        <dbReference type="ChEBI" id="CHEBI:29105"/>
        <note>catalytic</note>
    </ligand>
</feature>
<comment type="function">
    <text evidence="7">Single strand-specific metallo-endoribonuclease involved in late-stage 70S ribosome quality control and in maturation of the 3' terminus of the 16S rRNA.</text>
</comment>
<comment type="subcellular location">
    <subcellularLocation>
        <location evidence="7">Cytoplasm</location>
    </subcellularLocation>
</comment>
<dbReference type="GO" id="GO:0004222">
    <property type="term" value="F:metalloendopeptidase activity"/>
    <property type="evidence" value="ECO:0007669"/>
    <property type="project" value="InterPro"/>
</dbReference>
<evidence type="ECO:0000256" key="2">
    <source>
        <dbReference type="ARBA" id="ARBA00022722"/>
    </source>
</evidence>
<dbReference type="PANTHER" id="PTHR46986:SF1">
    <property type="entry name" value="ENDORIBONUCLEASE YBEY, CHLOROPLASTIC"/>
    <property type="match status" value="1"/>
</dbReference>
<comment type="cofactor">
    <cofactor evidence="7">
        <name>Zn(2+)</name>
        <dbReference type="ChEBI" id="CHEBI:29105"/>
    </cofactor>
    <text evidence="7">Binds 1 zinc ion.</text>
</comment>
<evidence type="ECO:0000313" key="8">
    <source>
        <dbReference type="EMBL" id="HGZ12081.1"/>
    </source>
</evidence>
<keyword evidence="3 7" id="KW-0479">Metal-binding</keyword>
<dbReference type="HAMAP" id="MF_00009">
    <property type="entry name" value="Endoribonucl_YbeY"/>
    <property type="match status" value="1"/>
</dbReference>
<dbReference type="InterPro" id="IPR020549">
    <property type="entry name" value="YbeY_CS"/>
</dbReference>
<protein>
    <recommendedName>
        <fullName evidence="7">Endoribonuclease YbeY</fullName>
        <ecNumber evidence="7">3.1.-.-</ecNumber>
    </recommendedName>
</protein>
<dbReference type="NCBIfam" id="TIGR00043">
    <property type="entry name" value="rRNA maturation RNase YbeY"/>
    <property type="match status" value="1"/>
</dbReference>
<gene>
    <name evidence="7 8" type="primary">ybeY</name>
    <name evidence="8" type="ORF">ENW48_07680</name>
</gene>
<keyword evidence="6 7" id="KW-0862">Zinc</keyword>
<dbReference type="EC" id="3.1.-.-" evidence="7"/>
<comment type="similarity">
    <text evidence="1 7">Belongs to the endoribonuclease YbeY family.</text>
</comment>
<evidence type="ECO:0000256" key="5">
    <source>
        <dbReference type="ARBA" id="ARBA00022801"/>
    </source>
</evidence>
<dbReference type="PROSITE" id="PS01306">
    <property type="entry name" value="UPF0054"/>
    <property type="match status" value="1"/>
</dbReference>
<dbReference type="Pfam" id="PF02130">
    <property type="entry name" value="YbeY"/>
    <property type="match status" value="1"/>
</dbReference>